<dbReference type="PANTHER" id="PTHR36576">
    <property type="entry name" value="UPF0654 PROTEIN C11D3.01C-RELATED"/>
    <property type="match status" value="1"/>
</dbReference>
<reference evidence="2 3" key="1">
    <citation type="submission" date="2014-04" db="EMBL/GenBank/DDBJ databases">
        <title>Evolutionary Origins and Diversification of the Mycorrhizal Mutualists.</title>
        <authorList>
            <consortium name="DOE Joint Genome Institute"/>
            <consortium name="Mycorrhizal Genomics Consortium"/>
            <person name="Kohler A."/>
            <person name="Kuo A."/>
            <person name="Nagy L.G."/>
            <person name="Floudas D."/>
            <person name="Copeland A."/>
            <person name="Barry K.W."/>
            <person name="Cichocki N."/>
            <person name="Veneault-Fourrey C."/>
            <person name="LaButti K."/>
            <person name="Lindquist E.A."/>
            <person name="Lipzen A."/>
            <person name="Lundell T."/>
            <person name="Morin E."/>
            <person name="Murat C."/>
            <person name="Riley R."/>
            <person name="Ohm R."/>
            <person name="Sun H."/>
            <person name="Tunlid A."/>
            <person name="Henrissat B."/>
            <person name="Grigoriev I.V."/>
            <person name="Hibbett D.S."/>
            <person name="Martin F."/>
        </authorList>
    </citation>
    <scope>NUCLEOTIDE SEQUENCE [LARGE SCALE GENOMIC DNA]</scope>
    <source>
        <strain evidence="2 3">FD-317 M1</strain>
    </source>
</reference>
<dbReference type="EMBL" id="KN834818">
    <property type="protein sequence ID" value="KIK54213.1"/>
    <property type="molecule type" value="Genomic_DNA"/>
</dbReference>
<dbReference type="InterPro" id="IPR052670">
    <property type="entry name" value="UPF0654_domain"/>
</dbReference>
<feature type="compositionally biased region" description="Basic and acidic residues" evidence="1">
    <location>
        <begin position="76"/>
        <end position="89"/>
    </location>
</feature>
<protein>
    <recommendedName>
        <fullName evidence="4">Conidiation-specific protein 6</fullName>
    </recommendedName>
</protein>
<accession>A0A0D0CGX6</accession>
<evidence type="ECO:0000313" key="3">
    <source>
        <dbReference type="Proteomes" id="UP000053593"/>
    </source>
</evidence>
<dbReference type="InterPro" id="IPR018824">
    <property type="entry name" value="Conidiation-specific_6"/>
</dbReference>
<dbReference type="PANTHER" id="PTHR36576:SF2">
    <property type="entry name" value="PROTEIN CON-6, PUTATIVE (AFU_ORTHOLOGUE AFUA_4G03615)-RELATED"/>
    <property type="match status" value="1"/>
</dbReference>
<dbReference type="AlphaFoldDB" id="A0A0D0CGX6"/>
<organism evidence="2 3">
    <name type="scientific">Collybiopsis luxurians FD-317 M1</name>
    <dbReference type="NCBI Taxonomy" id="944289"/>
    <lineage>
        <taxon>Eukaryota</taxon>
        <taxon>Fungi</taxon>
        <taxon>Dikarya</taxon>
        <taxon>Basidiomycota</taxon>
        <taxon>Agaricomycotina</taxon>
        <taxon>Agaricomycetes</taxon>
        <taxon>Agaricomycetidae</taxon>
        <taxon>Agaricales</taxon>
        <taxon>Marasmiineae</taxon>
        <taxon>Omphalotaceae</taxon>
        <taxon>Collybiopsis</taxon>
        <taxon>Collybiopsis luxurians</taxon>
    </lineage>
</organism>
<dbReference type="HOGENOM" id="CLU_107705_2_0_1"/>
<proteinExistence type="predicted"/>
<dbReference type="Pfam" id="PF10346">
    <property type="entry name" value="Con-6"/>
    <property type="match status" value="2"/>
</dbReference>
<evidence type="ECO:0008006" key="4">
    <source>
        <dbReference type="Google" id="ProtNLM"/>
    </source>
</evidence>
<evidence type="ECO:0000256" key="1">
    <source>
        <dbReference type="SAM" id="MobiDB-lite"/>
    </source>
</evidence>
<feature type="compositionally biased region" description="Basic and acidic residues" evidence="1">
    <location>
        <begin position="46"/>
        <end position="61"/>
    </location>
</feature>
<keyword evidence="3" id="KW-1185">Reference proteome</keyword>
<dbReference type="Proteomes" id="UP000053593">
    <property type="component" value="Unassembled WGS sequence"/>
</dbReference>
<feature type="compositionally biased region" description="Basic and acidic residues" evidence="1">
    <location>
        <begin position="96"/>
        <end position="106"/>
    </location>
</feature>
<feature type="region of interest" description="Disordered" evidence="1">
    <location>
        <begin position="1"/>
        <end position="106"/>
    </location>
</feature>
<dbReference type="GO" id="GO:0005737">
    <property type="term" value="C:cytoplasm"/>
    <property type="evidence" value="ECO:0007669"/>
    <property type="project" value="TreeGrafter"/>
</dbReference>
<gene>
    <name evidence="2" type="ORF">GYMLUDRAFT_177670</name>
</gene>
<dbReference type="OrthoDB" id="5419162at2759"/>
<name>A0A0D0CGX6_9AGAR</name>
<evidence type="ECO:0000313" key="2">
    <source>
        <dbReference type="EMBL" id="KIK54213.1"/>
    </source>
</evidence>
<feature type="compositionally biased region" description="Polar residues" evidence="1">
    <location>
        <begin position="21"/>
        <end position="31"/>
    </location>
</feature>
<sequence length="106" mass="11471">MSDNSQKSPERVAAGLRGTLHNDNVSQQAKDNASERLQEMGANFENKTDTSGKADTGDAHQNHVIGGFKATLNNDKTSDKAKAHAREMLDNVDSESVSRDVEGEQD</sequence>